<dbReference type="Proteomes" id="UP000580250">
    <property type="component" value="Unassembled WGS sequence"/>
</dbReference>
<dbReference type="EMBL" id="CAJEWN010004163">
    <property type="protein sequence ID" value="CAD2209392.1"/>
    <property type="molecule type" value="Genomic_DNA"/>
</dbReference>
<comment type="caution">
    <text evidence="1">The sequence shown here is derived from an EMBL/GenBank/DDBJ whole genome shotgun (WGS) entry which is preliminary data.</text>
</comment>
<organism evidence="1 2">
    <name type="scientific">Meloidogyne enterolobii</name>
    <name type="common">Root-knot nematode worm</name>
    <name type="synonym">Meloidogyne mayaguensis</name>
    <dbReference type="NCBI Taxonomy" id="390850"/>
    <lineage>
        <taxon>Eukaryota</taxon>
        <taxon>Metazoa</taxon>
        <taxon>Ecdysozoa</taxon>
        <taxon>Nematoda</taxon>
        <taxon>Chromadorea</taxon>
        <taxon>Rhabditida</taxon>
        <taxon>Tylenchina</taxon>
        <taxon>Tylenchomorpha</taxon>
        <taxon>Tylenchoidea</taxon>
        <taxon>Meloidogynidae</taxon>
        <taxon>Meloidogyninae</taxon>
        <taxon>Meloidogyne</taxon>
    </lineage>
</organism>
<proteinExistence type="predicted"/>
<dbReference type="AlphaFoldDB" id="A0A6V7YCV0"/>
<gene>
    <name evidence="1" type="ORF">MENT_LOCUS63544</name>
</gene>
<reference evidence="1 2" key="1">
    <citation type="submission" date="2020-08" db="EMBL/GenBank/DDBJ databases">
        <authorList>
            <person name="Koutsovoulos G."/>
            <person name="Danchin GJ E."/>
        </authorList>
    </citation>
    <scope>NUCLEOTIDE SEQUENCE [LARGE SCALE GENOMIC DNA]</scope>
</reference>
<name>A0A6V7YCV0_MELEN</name>
<accession>A0A6V7YCV0</accession>
<evidence type="ECO:0000313" key="2">
    <source>
        <dbReference type="Proteomes" id="UP000580250"/>
    </source>
</evidence>
<sequence length="104" mass="11886">MTQIKQSSSPNSFTSIHLLPPISFLPNTHKFTLFFTFLVRWFVFSYCRLSTLLIGGQAALLDLKSQNLFSFHLYTNFPHFPLVFNSLLKNLQQSSNIGCQIGRA</sequence>
<evidence type="ECO:0000313" key="1">
    <source>
        <dbReference type="EMBL" id="CAD2209392.1"/>
    </source>
</evidence>
<protein>
    <submittedName>
        <fullName evidence="1">Uncharacterized protein</fullName>
    </submittedName>
</protein>